<dbReference type="Proteomes" id="UP000664940">
    <property type="component" value="Unassembled WGS sequence"/>
</dbReference>
<organism evidence="2 3">
    <name type="scientific">Phyllostomus discolor</name>
    <name type="common">pale spear-nosed bat</name>
    <dbReference type="NCBI Taxonomy" id="89673"/>
    <lineage>
        <taxon>Eukaryota</taxon>
        <taxon>Metazoa</taxon>
        <taxon>Chordata</taxon>
        <taxon>Craniata</taxon>
        <taxon>Vertebrata</taxon>
        <taxon>Euteleostomi</taxon>
        <taxon>Mammalia</taxon>
        <taxon>Eutheria</taxon>
        <taxon>Laurasiatheria</taxon>
        <taxon>Chiroptera</taxon>
        <taxon>Yangochiroptera</taxon>
        <taxon>Phyllostomidae</taxon>
        <taxon>Phyllostominae</taxon>
        <taxon>Phyllostomus</taxon>
    </lineage>
</organism>
<evidence type="ECO:0000313" key="2">
    <source>
        <dbReference type="EMBL" id="KAF6078338.1"/>
    </source>
</evidence>
<feature type="compositionally biased region" description="Low complexity" evidence="1">
    <location>
        <begin position="52"/>
        <end position="70"/>
    </location>
</feature>
<feature type="region of interest" description="Disordered" evidence="1">
    <location>
        <begin position="235"/>
        <end position="261"/>
    </location>
</feature>
<comment type="caution">
    <text evidence="2">The sequence shown here is derived from an EMBL/GenBank/DDBJ whole genome shotgun (WGS) entry which is preliminary data.</text>
</comment>
<name>A0A833YQN4_9CHIR</name>
<accession>A0A833YQN4</accession>
<feature type="compositionally biased region" description="Polar residues" evidence="1">
    <location>
        <begin position="200"/>
        <end position="214"/>
    </location>
</feature>
<dbReference type="EMBL" id="JABVXQ010000014">
    <property type="protein sequence ID" value="KAF6078338.1"/>
    <property type="molecule type" value="Genomic_DNA"/>
</dbReference>
<reference evidence="2 3" key="1">
    <citation type="journal article" date="2020" name="Nature">
        <title>Six reference-quality genomes reveal evolution of bat adaptations.</title>
        <authorList>
            <person name="Jebb D."/>
            <person name="Huang Z."/>
            <person name="Pippel M."/>
            <person name="Hughes G.M."/>
            <person name="Lavrichenko K."/>
            <person name="Devanna P."/>
            <person name="Winkler S."/>
            <person name="Jermiin L.S."/>
            <person name="Skirmuntt E.C."/>
            <person name="Katzourakis A."/>
            <person name="Burkitt-Gray L."/>
            <person name="Ray D.A."/>
            <person name="Sullivan K.A.M."/>
            <person name="Roscito J.G."/>
            <person name="Kirilenko B.M."/>
            <person name="Davalos L.M."/>
            <person name="Corthals A.P."/>
            <person name="Power M.L."/>
            <person name="Jones G."/>
            <person name="Ransome R.D."/>
            <person name="Dechmann D.K.N."/>
            <person name="Locatelli A.G."/>
            <person name="Puechmaille S.J."/>
            <person name="Fedrigo O."/>
            <person name="Jarvis E.D."/>
            <person name="Hiller M."/>
            <person name="Vernes S.C."/>
            <person name="Myers E.W."/>
            <person name="Teeling E.C."/>
        </authorList>
    </citation>
    <scope>NUCLEOTIDE SEQUENCE [LARGE SCALE GENOMIC DNA]</scope>
    <source>
        <strain evidence="2">Bat1K_MPI-CBG_1</strain>
    </source>
</reference>
<feature type="compositionally biased region" description="Polar residues" evidence="1">
    <location>
        <begin position="183"/>
        <end position="192"/>
    </location>
</feature>
<gene>
    <name evidence="2" type="ORF">HJG60_009186</name>
</gene>
<feature type="region of interest" description="Disordered" evidence="1">
    <location>
        <begin position="42"/>
        <end position="73"/>
    </location>
</feature>
<evidence type="ECO:0000256" key="1">
    <source>
        <dbReference type="SAM" id="MobiDB-lite"/>
    </source>
</evidence>
<evidence type="ECO:0000313" key="3">
    <source>
        <dbReference type="Proteomes" id="UP000664940"/>
    </source>
</evidence>
<proteinExistence type="predicted"/>
<sequence>MPAARAGPGLSWPELCELSFSPAASRPQGPHGRICILKMSSDSHQGRVSRGSQPGLLLSPTPSSPMLPASSGPPGVVPNKWGPLMNTRGDLSRPVTLPSMRVGVWGGRDPCRAGQGPRGDAVTLHGRHPAVPGQTERLALRSRQSLPVRPLHLGLGSLTARVLAFRVLLGLVSPRWGGAWFQADQQPPSSEGSGPRKTGQEQARGSRTKPLNTKATQHPFQALMVTRGCARRDSVGAARPPIATSGRCRRQPAHRGRRALAHGEGQAWGARATFWVEMVAKFSATEAFSVDLCLESSGAPYPRQRVISDL</sequence>
<protein>
    <submittedName>
        <fullName evidence="2">Uncharacterized protein</fullName>
    </submittedName>
</protein>
<feature type="region of interest" description="Disordered" evidence="1">
    <location>
        <begin position="182"/>
        <end position="214"/>
    </location>
</feature>
<dbReference type="AlphaFoldDB" id="A0A833YQN4"/>
<feature type="compositionally biased region" description="Basic residues" evidence="1">
    <location>
        <begin position="247"/>
        <end position="260"/>
    </location>
</feature>